<dbReference type="EMBL" id="RBKV01000001">
    <property type="protein sequence ID" value="RKR97054.1"/>
    <property type="molecule type" value="Genomic_DNA"/>
</dbReference>
<evidence type="ECO:0000313" key="3">
    <source>
        <dbReference type="Proteomes" id="UP000274762"/>
    </source>
</evidence>
<protein>
    <submittedName>
        <fullName evidence="2">Uncharacterized protein DUF559</fullName>
    </submittedName>
</protein>
<proteinExistence type="predicted"/>
<comment type="caution">
    <text evidence="2">The sequence shown here is derived from an EMBL/GenBank/DDBJ whole genome shotgun (WGS) entry which is preliminary data.</text>
</comment>
<dbReference type="InterPro" id="IPR011335">
    <property type="entry name" value="Restrct_endonuc-II-like"/>
</dbReference>
<dbReference type="Gene3D" id="3.40.960.10">
    <property type="entry name" value="VSR Endonuclease"/>
    <property type="match status" value="1"/>
</dbReference>
<dbReference type="InterPro" id="IPR007569">
    <property type="entry name" value="DUF559"/>
</dbReference>
<sequence length="282" mass="31887">MFCGNHARMGEVRTRAQLLAGGMTKREVSRLNRLLPEVYSTSDPGYVELCAAVTLWKPTAVLSHTTAAWLWGLLEDEPTTVEATVPPSVSVRGPSWVQLHRRPGVHTVRRKGLPVVPIEHCLIDVATTLDQLALEALFDAAIGTRVNWRAVARLCERSTGRHGIVAVREQLRTCCPLTRSEPERLVARALSARNFPLEINVRVGRYYGDLVCRRARVIVEIDGREFHTDPATFNNDRKRQNELVDDDWRILRYSAATAIANLDDVVDDIIRVVRKRRRSRRA</sequence>
<organism evidence="2 3">
    <name type="scientific">Williamsia marianensis</name>
    <dbReference type="NCBI Taxonomy" id="85044"/>
    <lineage>
        <taxon>Bacteria</taxon>
        <taxon>Bacillati</taxon>
        <taxon>Actinomycetota</taxon>
        <taxon>Actinomycetes</taxon>
        <taxon>Mycobacteriales</taxon>
        <taxon>Nocardiaceae</taxon>
        <taxon>Williamsia</taxon>
    </lineage>
</organism>
<dbReference type="AlphaFoldDB" id="A0A495K916"/>
<dbReference type="SUPFAM" id="SSF52980">
    <property type="entry name" value="Restriction endonuclease-like"/>
    <property type="match status" value="1"/>
</dbReference>
<evidence type="ECO:0000259" key="1">
    <source>
        <dbReference type="Pfam" id="PF04480"/>
    </source>
</evidence>
<feature type="domain" description="DUF559" evidence="1">
    <location>
        <begin position="198"/>
        <end position="273"/>
    </location>
</feature>
<name>A0A495K916_WILMA</name>
<reference evidence="2 3" key="1">
    <citation type="submission" date="2018-10" db="EMBL/GenBank/DDBJ databases">
        <title>Sequencing the genomes of 1000 actinobacteria strains.</title>
        <authorList>
            <person name="Klenk H.-P."/>
        </authorList>
    </citation>
    <scope>NUCLEOTIDE SEQUENCE [LARGE SCALE GENOMIC DNA]</scope>
    <source>
        <strain evidence="2 3">DSM 44343</strain>
    </source>
</reference>
<dbReference type="Proteomes" id="UP000274762">
    <property type="component" value="Unassembled WGS sequence"/>
</dbReference>
<dbReference type="Pfam" id="PF04480">
    <property type="entry name" value="DUF559"/>
    <property type="match status" value="1"/>
</dbReference>
<evidence type="ECO:0000313" key="2">
    <source>
        <dbReference type="EMBL" id="RKR97054.1"/>
    </source>
</evidence>
<accession>A0A495K916</accession>
<gene>
    <name evidence="2" type="ORF">DFJ75_3918</name>
</gene>